<dbReference type="InterPro" id="IPR013783">
    <property type="entry name" value="Ig-like_fold"/>
</dbReference>
<dbReference type="Pfam" id="PF00041">
    <property type="entry name" value="fn3"/>
    <property type="match status" value="1"/>
</dbReference>
<dbReference type="CDD" id="cd00063">
    <property type="entry name" value="FN3"/>
    <property type="match status" value="1"/>
</dbReference>
<evidence type="ECO:0000259" key="3">
    <source>
        <dbReference type="PROSITE" id="PS50853"/>
    </source>
</evidence>
<evidence type="ECO:0000313" key="5">
    <source>
        <dbReference type="Proteomes" id="UP000287033"/>
    </source>
</evidence>
<reference evidence="4 5" key="1">
    <citation type="journal article" date="2018" name="Nat. Ecol. Evol.">
        <title>Shark genomes provide insights into elasmobranch evolution and the origin of vertebrates.</title>
        <authorList>
            <person name="Hara Y"/>
            <person name="Yamaguchi K"/>
            <person name="Onimaru K"/>
            <person name="Kadota M"/>
            <person name="Koyanagi M"/>
            <person name="Keeley SD"/>
            <person name="Tatsumi K"/>
            <person name="Tanaka K"/>
            <person name="Motone F"/>
            <person name="Kageyama Y"/>
            <person name="Nozu R"/>
            <person name="Adachi N"/>
            <person name="Nishimura O"/>
            <person name="Nakagawa R"/>
            <person name="Tanegashima C"/>
            <person name="Kiyatake I"/>
            <person name="Matsumoto R"/>
            <person name="Murakumo K"/>
            <person name="Nishida K"/>
            <person name="Terakita A"/>
            <person name="Kuratani S"/>
            <person name="Sato K"/>
            <person name="Hyodo S Kuraku.S."/>
        </authorList>
    </citation>
    <scope>NUCLEOTIDE SEQUENCE [LARGE SCALE GENOMIC DNA]</scope>
</reference>
<comment type="caution">
    <text evidence="4">The sequence shown here is derived from an EMBL/GenBank/DDBJ whole genome shotgun (WGS) entry which is preliminary data.</text>
</comment>
<sequence length="298" mass="31850">TVSDRSSNIVLTPNHRSDSMADPTLWIILLAVMIVGKEAAQAIGLTAGGPAQEAGRVPAAYTHLHIPDNHYEDYLEEEEEEEMTSRPDVGPQPFCDYDPCGVDQVPCSELQKASPCMCPGLSSEDEVPDSPRLTGLGRITASSAFVHWCEPASVVDSYRLVYQALGSAHANQSSSGPLQAQARTYTLQSLESSTRYWVCILALNQAGESSPDPGDGHHSSPMGSGPCLTFTTAMSSGRALAISLPLVLAAAALLGAGAFLLWRRGRGRRGEARLRPGTEFGLQNPTFSRDEKVGELPK</sequence>
<keyword evidence="2" id="KW-0812">Transmembrane</keyword>
<keyword evidence="2" id="KW-0472">Membrane</keyword>
<evidence type="ECO:0000256" key="1">
    <source>
        <dbReference type="SAM" id="MobiDB-lite"/>
    </source>
</evidence>
<keyword evidence="5" id="KW-1185">Reference proteome</keyword>
<dbReference type="Proteomes" id="UP000287033">
    <property type="component" value="Unassembled WGS sequence"/>
</dbReference>
<organism evidence="4 5">
    <name type="scientific">Chiloscyllium punctatum</name>
    <name type="common">Brownbanded bambooshark</name>
    <name type="synonym">Hemiscyllium punctatum</name>
    <dbReference type="NCBI Taxonomy" id="137246"/>
    <lineage>
        <taxon>Eukaryota</taxon>
        <taxon>Metazoa</taxon>
        <taxon>Chordata</taxon>
        <taxon>Craniata</taxon>
        <taxon>Vertebrata</taxon>
        <taxon>Chondrichthyes</taxon>
        <taxon>Elasmobranchii</taxon>
        <taxon>Galeomorphii</taxon>
        <taxon>Galeoidea</taxon>
        <taxon>Orectolobiformes</taxon>
        <taxon>Hemiscylliidae</taxon>
        <taxon>Chiloscyllium</taxon>
    </lineage>
</organism>
<feature type="compositionally biased region" description="Basic and acidic residues" evidence="1">
    <location>
        <begin position="288"/>
        <end position="298"/>
    </location>
</feature>
<dbReference type="InterPro" id="IPR036116">
    <property type="entry name" value="FN3_sf"/>
</dbReference>
<dbReference type="SMART" id="SM00060">
    <property type="entry name" value="FN3"/>
    <property type="match status" value="1"/>
</dbReference>
<protein>
    <recommendedName>
        <fullName evidence="3">Fibronectin type-III domain-containing protein</fullName>
    </recommendedName>
</protein>
<gene>
    <name evidence="4" type="ORF">chiPu_0022701</name>
</gene>
<accession>A0A401T8R1</accession>
<feature type="domain" description="Fibronectin type-III" evidence="3">
    <location>
        <begin position="127"/>
        <end position="223"/>
    </location>
</feature>
<proteinExistence type="predicted"/>
<feature type="transmembrane region" description="Helical" evidence="2">
    <location>
        <begin position="239"/>
        <end position="262"/>
    </location>
</feature>
<dbReference type="AlphaFoldDB" id="A0A401T8R1"/>
<feature type="non-terminal residue" evidence="4">
    <location>
        <position position="1"/>
    </location>
</feature>
<dbReference type="Gene3D" id="2.60.40.10">
    <property type="entry name" value="Immunoglobulins"/>
    <property type="match status" value="1"/>
</dbReference>
<dbReference type="OrthoDB" id="9949829at2759"/>
<name>A0A401T8R1_CHIPU</name>
<dbReference type="OMA" id="HIQFING"/>
<dbReference type="SUPFAM" id="SSF49265">
    <property type="entry name" value="Fibronectin type III"/>
    <property type="match status" value="1"/>
</dbReference>
<evidence type="ECO:0000313" key="4">
    <source>
        <dbReference type="EMBL" id="GCC38992.1"/>
    </source>
</evidence>
<keyword evidence="2" id="KW-1133">Transmembrane helix</keyword>
<feature type="region of interest" description="Disordered" evidence="1">
    <location>
        <begin position="273"/>
        <end position="298"/>
    </location>
</feature>
<dbReference type="EMBL" id="BEZZ01010205">
    <property type="protein sequence ID" value="GCC38992.1"/>
    <property type="molecule type" value="Genomic_DNA"/>
</dbReference>
<dbReference type="InterPro" id="IPR003961">
    <property type="entry name" value="FN3_dom"/>
</dbReference>
<dbReference type="PROSITE" id="PS50853">
    <property type="entry name" value="FN3"/>
    <property type="match status" value="1"/>
</dbReference>
<evidence type="ECO:0000256" key="2">
    <source>
        <dbReference type="SAM" id="Phobius"/>
    </source>
</evidence>
<dbReference type="STRING" id="137246.A0A401T8R1"/>